<evidence type="ECO:0000256" key="1">
    <source>
        <dbReference type="SAM" id="MobiDB-lite"/>
    </source>
</evidence>
<reference evidence="3 4" key="1">
    <citation type="journal article" date="2009" name="Stand. Genomic Sci.">
        <title>Complete genome sequence of Stackebrandtia nassauensis type strain (LLR-40K-21).</title>
        <authorList>
            <person name="Munk C."/>
            <person name="Lapidus A."/>
            <person name="Copeland A."/>
            <person name="Jando M."/>
            <person name="Mayilraj S."/>
            <person name="Glavina Del Rio T."/>
            <person name="Nolan M."/>
            <person name="Chen F."/>
            <person name="Lucas S."/>
            <person name="Tice H."/>
            <person name="Cheng J.F."/>
            <person name="Han C."/>
            <person name="Detter J.C."/>
            <person name="Bruce D."/>
            <person name="Goodwin L."/>
            <person name="Chain P."/>
            <person name="Pitluck S."/>
            <person name="Goker M."/>
            <person name="Ovchinikova G."/>
            <person name="Pati A."/>
            <person name="Ivanova N."/>
            <person name="Mavromatis K."/>
            <person name="Chen A."/>
            <person name="Palaniappan K."/>
            <person name="Land M."/>
            <person name="Hauser L."/>
            <person name="Chang Y.J."/>
            <person name="Jeffries C.D."/>
            <person name="Bristow J."/>
            <person name="Eisen J.A."/>
            <person name="Markowitz V."/>
            <person name="Hugenholtz P."/>
            <person name="Kyrpides N.C."/>
            <person name="Klenk H.P."/>
        </authorList>
    </citation>
    <scope>NUCLEOTIDE SEQUENCE [LARGE SCALE GENOMIC DNA]</scope>
    <source>
        <strain evidence="4">DSM 44728 / CIP 108903 / NRRL B-16338 / NBRC 102104 / LLR-40K-21</strain>
    </source>
</reference>
<dbReference type="AlphaFoldDB" id="D3QA65"/>
<dbReference type="OrthoDB" id="3261033at2"/>
<dbReference type="eggNOG" id="COG5164">
    <property type="taxonomic scope" value="Bacteria"/>
</dbReference>
<protein>
    <recommendedName>
        <fullName evidence="5">DUF4282 domain-containing protein</fullName>
    </recommendedName>
</protein>
<dbReference type="HOGENOM" id="CLU_1694450_0_0_11"/>
<feature type="transmembrane region" description="Helical" evidence="2">
    <location>
        <begin position="77"/>
        <end position="101"/>
    </location>
</feature>
<dbReference type="Proteomes" id="UP000000844">
    <property type="component" value="Chromosome"/>
</dbReference>
<proteinExistence type="predicted"/>
<sequence length="155" mass="17247">MTYPQDPQQQPEQQGGYPQGHTEQPSGHYQQQPDPSHYPPPTGAYQSQPIGGTGKNFFASLFDFSFRSFVTPQVIQIYYVVALVVLGIGVVFGLISAVITIAEFDAFLGLVQLILVPIFGFVYLLLVRMGLELVSNFFRIGEDVKAMREKSDRTV</sequence>
<evidence type="ECO:0008006" key="5">
    <source>
        <dbReference type="Google" id="ProtNLM"/>
    </source>
</evidence>
<dbReference type="RefSeq" id="WP_013016348.1">
    <property type="nucleotide sequence ID" value="NC_013947.1"/>
</dbReference>
<keyword evidence="2" id="KW-1133">Transmembrane helix</keyword>
<keyword evidence="2" id="KW-0472">Membrane</keyword>
<feature type="transmembrane region" description="Helical" evidence="2">
    <location>
        <begin position="107"/>
        <end position="126"/>
    </location>
</feature>
<organism evidence="3 4">
    <name type="scientific">Stackebrandtia nassauensis (strain DSM 44728 / CIP 108903 / NRRL B-16338 / NBRC 102104 / LLR-40K-21)</name>
    <dbReference type="NCBI Taxonomy" id="446470"/>
    <lineage>
        <taxon>Bacteria</taxon>
        <taxon>Bacillati</taxon>
        <taxon>Actinomycetota</taxon>
        <taxon>Actinomycetes</taxon>
        <taxon>Glycomycetales</taxon>
        <taxon>Glycomycetaceae</taxon>
        <taxon>Stackebrandtia</taxon>
    </lineage>
</organism>
<dbReference type="Pfam" id="PF14110">
    <property type="entry name" value="DUF4282"/>
    <property type="match status" value="1"/>
</dbReference>
<dbReference type="InterPro" id="IPR025557">
    <property type="entry name" value="DUF4282"/>
</dbReference>
<evidence type="ECO:0000313" key="3">
    <source>
        <dbReference type="EMBL" id="ADD40777.1"/>
    </source>
</evidence>
<feature type="region of interest" description="Disordered" evidence="1">
    <location>
        <begin position="1"/>
        <end position="45"/>
    </location>
</feature>
<evidence type="ECO:0000256" key="2">
    <source>
        <dbReference type="SAM" id="Phobius"/>
    </source>
</evidence>
<keyword evidence="2" id="KW-0812">Transmembrane</keyword>
<dbReference type="EMBL" id="CP001778">
    <property type="protein sequence ID" value="ADD40777.1"/>
    <property type="molecule type" value="Genomic_DNA"/>
</dbReference>
<evidence type="ECO:0000313" key="4">
    <source>
        <dbReference type="Proteomes" id="UP000000844"/>
    </source>
</evidence>
<gene>
    <name evidence="3" type="ordered locus">Snas_1067</name>
</gene>
<dbReference type="KEGG" id="sna:Snas_1067"/>
<accession>D3QA65</accession>
<feature type="compositionally biased region" description="Polar residues" evidence="1">
    <location>
        <begin position="21"/>
        <end position="34"/>
    </location>
</feature>
<feature type="compositionally biased region" description="Low complexity" evidence="1">
    <location>
        <begin position="1"/>
        <end position="20"/>
    </location>
</feature>
<name>D3QA65_STANL</name>
<keyword evidence="4" id="KW-1185">Reference proteome</keyword>
<dbReference type="STRING" id="446470.Snas_1067"/>